<feature type="region of interest" description="Disordered" evidence="3">
    <location>
        <begin position="189"/>
        <end position="238"/>
    </location>
</feature>
<dbReference type="PROSITE" id="PS51155">
    <property type="entry name" value="CHIT_BIND_RR_2"/>
    <property type="match status" value="1"/>
</dbReference>
<proteinExistence type="predicted"/>
<feature type="region of interest" description="Disordered" evidence="3">
    <location>
        <begin position="126"/>
        <end position="151"/>
    </location>
</feature>
<dbReference type="InterPro" id="IPR050468">
    <property type="entry name" value="Cuticle_Struct_Prot"/>
</dbReference>
<keyword evidence="4" id="KW-0732">Signal</keyword>
<dbReference type="EMBL" id="JABFTP020000144">
    <property type="protein sequence ID" value="KAL3280967.1"/>
    <property type="molecule type" value="Genomic_DNA"/>
</dbReference>
<feature type="signal peptide" evidence="4">
    <location>
        <begin position="1"/>
        <end position="15"/>
    </location>
</feature>
<evidence type="ECO:0000256" key="3">
    <source>
        <dbReference type="SAM" id="MobiDB-lite"/>
    </source>
</evidence>
<dbReference type="Proteomes" id="UP001516400">
    <property type="component" value="Unassembled WGS sequence"/>
</dbReference>
<keyword evidence="1 2" id="KW-0193">Cuticle</keyword>
<feature type="compositionally biased region" description="Gly residues" evidence="3">
    <location>
        <begin position="197"/>
        <end position="238"/>
    </location>
</feature>
<dbReference type="Pfam" id="PF00379">
    <property type="entry name" value="Chitin_bind_4"/>
    <property type="match status" value="1"/>
</dbReference>
<feature type="chain" id="PRO_5044862222" description="Pupal cuticle protein 20-like" evidence="4">
    <location>
        <begin position="16"/>
        <end position="238"/>
    </location>
</feature>
<dbReference type="PANTHER" id="PTHR10380">
    <property type="entry name" value="CUTICLE PROTEIN"/>
    <property type="match status" value="1"/>
</dbReference>
<evidence type="ECO:0000313" key="5">
    <source>
        <dbReference type="EMBL" id="KAL3280967.1"/>
    </source>
</evidence>
<comment type="caution">
    <text evidence="5">The sequence shown here is derived from an EMBL/GenBank/DDBJ whole genome shotgun (WGS) entry which is preliminary data.</text>
</comment>
<dbReference type="PANTHER" id="PTHR10380:SF173">
    <property type="entry name" value="CUTICULAR PROTEIN 47EF, ISOFORM C-RELATED"/>
    <property type="match status" value="1"/>
</dbReference>
<evidence type="ECO:0000256" key="4">
    <source>
        <dbReference type="SAM" id="SignalP"/>
    </source>
</evidence>
<evidence type="ECO:0008006" key="7">
    <source>
        <dbReference type="Google" id="ProtNLM"/>
    </source>
</evidence>
<protein>
    <recommendedName>
        <fullName evidence="7">Pupal cuticle protein 20-like</fullName>
    </recommendedName>
</protein>
<dbReference type="InterPro" id="IPR031311">
    <property type="entry name" value="CHIT_BIND_RR_consensus"/>
</dbReference>
<keyword evidence="6" id="KW-1185">Reference proteome</keyword>
<dbReference type="InterPro" id="IPR000618">
    <property type="entry name" value="Insect_cuticle"/>
</dbReference>
<dbReference type="PRINTS" id="PR00947">
    <property type="entry name" value="CUTICLE"/>
</dbReference>
<dbReference type="AlphaFoldDB" id="A0ABD2NR54"/>
<reference evidence="5 6" key="1">
    <citation type="journal article" date="2021" name="BMC Biol.">
        <title>Horizontally acquired antibacterial genes associated with adaptive radiation of ladybird beetles.</title>
        <authorList>
            <person name="Li H.S."/>
            <person name="Tang X.F."/>
            <person name="Huang Y.H."/>
            <person name="Xu Z.Y."/>
            <person name="Chen M.L."/>
            <person name="Du X.Y."/>
            <person name="Qiu B.Y."/>
            <person name="Chen P.T."/>
            <person name="Zhang W."/>
            <person name="Slipinski A."/>
            <person name="Escalona H.E."/>
            <person name="Waterhouse R.M."/>
            <person name="Zwick A."/>
            <person name="Pang H."/>
        </authorList>
    </citation>
    <scope>NUCLEOTIDE SEQUENCE [LARGE SCALE GENOMIC DNA]</scope>
    <source>
        <strain evidence="5">SYSU2018</strain>
    </source>
</reference>
<evidence type="ECO:0000256" key="1">
    <source>
        <dbReference type="ARBA" id="ARBA00022460"/>
    </source>
</evidence>
<evidence type="ECO:0000313" key="6">
    <source>
        <dbReference type="Proteomes" id="UP001516400"/>
    </source>
</evidence>
<feature type="compositionally biased region" description="Basic and acidic residues" evidence="3">
    <location>
        <begin position="126"/>
        <end position="135"/>
    </location>
</feature>
<evidence type="ECO:0000256" key="2">
    <source>
        <dbReference type="PROSITE-ProRule" id="PRU00497"/>
    </source>
</evidence>
<feature type="region of interest" description="Disordered" evidence="3">
    <location>
        <begin position="66"/>
        <end position="94"/>
    </location>
</feature>
<dbReference type="GO" id="GO:0042302">
    <property type="term" value="F:structural constituent of cuticle"/>
    <property type="evidence" value="ECO:0007669"/>
    <property type="project" value="UniProtKB-UniRule"/>
</dbReference>
<feature type="compositionally biased region" description="Gly residues" evidence="3">
    <location>
        <begin position="67"/>
        <end position="76"/>
    </location>
</feature>
<dbReference type="PROSITE" id="PS00233">
    <property type="entry name" value="CHIT_BIND_RR_1"/>
    <property type="match status" value="1"/>
</dbReference>
<sequence length="238" mass="23500">MRLLIAIGLIGVCSAARLENTYLPPNGAAGAGGGPGLPPPFRPGGGNGEEGLLNIVIKRFFPQFLGGRPGGGGNGRPGSTYGPPGAGNGNGASADASATILSQEFENNGDGSYKFSYETSNGIKAEEEGELKPGGEEGIQSAKGSFSYTGPDGQEIKVEYTADENGFVPKGDHLPTPPPIPPEILKALEQNAAEEAAGGGNGGYPGGPGGNGNGRPGGGNGNGNGNGNGGGGANGYRY</sequence>
<organism evidence="5 6">
    <name type="scientific">Cryptolaemus montrouzieri</name>
    <dbReference type="NCBI Taxonomy" id="559131"/>
    <lineage>
        <taxon>Eukaryota</taxon>
        <taxon>Metazoa</taxon>
        <taxon>Ecdysozoa</taxon>
        <taxon>Arthropoda</taxon>
        <taxon>Hexapoda</taxon>
        <taxon>Insecta</taxon>
        <taxon>Pterygota</taxon>
        <taxon>Neoptera</taxon>
        <taxon>Endopterygota</taxon>
        <taxon>Coleoptera</taxon>
        <taxon>Polyphaga</taxon>
        <taxon>Cucujiformia</taxon>
        <taxon>Coccinelloidea</taxon>
        <taxon>Coccinellidae</taxon>
        <taxon>Scymninae</taxon>
        <taxon>Scymnini</taxon>
        <taxon>Cryptolaemus</taxon>
    </lineage>
</organism>
<gene>
    <name evidence="5" type="ORF">HHI36_004192</name>
</gene>
<accession>A0ABD2NR54</accession>
<name>A0ABD2NR54_9CUCU</name>